<dbReference type="PANTHER" id="PTHR43199">
    <property type="entry name" value="GLUTATHIONE HYDROLASE"/>
    <property type="match status" value="1"/>
</dbReference>
<comment type="PTM">
    <text evidence="11">Cleaved by autocatalysis into a large and a small subunit.</text>
</comment>
<feature type="binding site" evidence="10">
    <location>
        <begin position="397"/>
        <end position="399"/>
    </location>
    <ligand>
        <name>L-glutamate</name>
        <dbReference type="ChEBI" id="CHEBI:29985"/>
    </ligand>
</feature>
<evidence type="ECO:0000256" key="4">
    <source>
        <dbReference type="ARBA" id="ARBA00022679"/>
    </source>
</evidence>
<reference evidence="12 13" key="1">
    <citation type="submission" date="2016-10" db="EMBL/GenBank/DDBJ databases">
        <authorList>
            <person name="de Groot N.N."/>
        </authorList>
    </citation>
    <scope>NUCLEOTIDE SEQUENCE [LARGE SCALE GENOMIC DNA]</scope>
    <source>
        <strain evidence="12 13">DSM 22900</strain>
    </source>
</reference>
<comment type="pathway">
    <text evidence="11">Sulfur metabolism; glutathione metabolism.</text>
</comment>
<feature type="binding site" evidence="10">
    <location>
        <begin position="450"/>
        <end position="451"/>
    </location>
    <ligand>
        <name>L-glutamate</name>
        <dbReference type="ChEBI" id="CHEBI:29985"/>
    </ligand>
</feature>
<comment type="similarity">
    <text evidence="3 11">Belongs to the gamma-glutamyltransferase family.</text>
</comment>
<evidence type="ECO:0000256" key="11">
    <source>
        <dbReference type="RuleBase" id="RU368036"/>
    </source>
</evidence>
<feature type="binding site" evidence="10">
    <location>
        <position position="106"/>
    </location>
    <ligand>
        <name>L-glutamate</name>
        <dbReference type="ChEBI" id="CHEBI:29985"/>
    </ligand>
</feature>
<keyword evidence="11" id="KW-0317">Glutathione biosynthesis</keyword>
<dbReference type="EC" id="3.4.19.13" evidence="11"/>
<dbReference type="PRINTS" id="PR01210">
    <property type="entry name" value="GGTRANSPTASE"/>
</dbReference>
<dbReference type="UniPathway" id="UPA00204"/>
<dbReference type="PROSITE" id="PS51257">
    <property type="entry name" value="PROKAR_LIPOPROTEIN"/>
    <property type="match status" value="1"/>
</dbReference>
<evidence type="ECO:0000256" key="1">
    <source>
        <dbReference type="ARBA" id="ARBA00001049"/>
    </source>
</evidence>
<comment type="catalytic activity">
    <reaction evidence="8 11">
        <text>an N-terminal (5-L-glutamyl)-[peptide] + an alpha-amino acid = 5-L-glutamyl amino acid + an N-terminal L-alpha-aminoacyl-[peptide]</text>
        <dbReference type="Rhea" id="RHEA:23904"/>
        <dbReference type="Rhea" id="RHEA-COMP:9780"/>
        <dbReference type="Rhea" id="RHEA-COMP:9795"/>
        <dbReference type="ChEBI" id="CHEBI:77644"/>
        <dbReference type="ChEBI" id="CHEBI:78597"/>
        <dbReference type="ChEBI" id="CHEBI:78599"/>
        <dbReference type="ChEBI" id="CHEBI:78608"/>
        <dbReference type="EC" id="2.3.2.2"/>
    </reaction>
</comment>
<dbReference type="GO" id="GO:0006751">
    <property type="term" value="P:glutathione catabolic process"/>
    <property type="evidence" value="ECO:0007669"/>
    <property type="project" value="UniProtKB-UniRule"/>
</dbReference>
<evidence type="ECO:0000313" key="12">
    <source>
        <dbReference type="EMBL" id="SFB83321.1"/>
    </source>
</evidence>
<dbReference type="OrthoDB" id="9781342at2"/>
<comment type="subunit">
    <text evidence="11">This enzyme consists of two polypeptide chains, which are synthesized in precursor form from a single polypeptide.</text>
</comment>
<dbReference type="InterPro" id="IPR043138">
    <property type="entry name" value="GGT_lsub"/>
</dbReference>
<keyword evidence="5 11" id="KW-0378">Hydrolase</keyword>
<dbReference type="InterPro" id="IPR051792">
    <property type="entry name" value="GGT_bact"/>
</dbReference>
<feature type="binding site" evidence="10">
    <location>
        <position position="472"/>
    </location>
    <ligand>
        <name>L-glutamate</name>
        <dbReference type="ChEBI" id="CHEBI:29985"/>
    </ligand>
</feature>
<dbReference type="NCBIfam" id="TIGR00066">
    <property type="entry name" value="g_glut_trans"/>
    <property type="match status" value="1"/>
</dbReference>
<dbReference type="GO" id="GO:0006750">
    <property type="term" value="P:glutathione biosynthetic process"/>
    <property type="evidence" value="ECO:0007669"/>
    <property type="project" value="UniProtKB-KW"/>
</dbReference>
<comment type="catalytic activity">
    <reaction evidence="2 11">
        <text>glutathione + H2O = L-cysteinylglycine + L-glutamate</text>
        <dbReference type="Rhea" id="RHEA:28807"/>
        <dbReference type="ChEBI" id="CHEBI:15377"/>
        <dbReference type="ChEBI" id="CHEBI:29985"/>
        <dbReference type="ChEBI" id="CHEBI:57925"/>
        <dbReference type="ChEBI" id="CHEBI:61694"/>
        <dbReference type="EC" id="3.4.19.13"/>
    </reaction>
</comment>
<dbReference type="AlphaFoldDB" id="A0A1I1E883"/>
<organism evidence="12 13">
    <name type="scientific">Parapedobacter composti</name>
    <dbReference type="NCBI Taxonomy" id="623281"/>
    <lineage>
        <taxon>Bacteria</taxon>
        <taxon>Pseudomonadati</taxon>
        <taxon>Bacteroidota</taxon>
        <taxon>Sphingobacteriia</taxon>
        <taxon>Sphingobacteriales</taxon>
        <taxon>Sphingobacteriaceae</taxon>
        <taxon>Parapedobacter</taxon>
    </lineage>
</organism>
<keyword evidence="13" id="KW-1185">Reference proteome</keyword>
<evidence type="ECO:0000256" key="9">
    <source>
        <dbReference type="PIRSR" id="PIRSR600101-1"/>
    </source>
</evidence>
<accession>A0A1I1E883</accession>
<dbReference type="GO" id="GO:0103068">
    <property type="term" value="F:leukotriene C4 gamma-glutamyl transferase activity"/>
    <property type="evidence" value="ECO:0007669"/>
    <property type="project" value="UniProtKB-EC"/>
</dbReference>
<evidence type="ECO:0000256" key="3">
    <source>
        <dbReference type="ARBA" id="ARBA00009381"/>
    </source>
</evidence>
<dbReference type="PANTHER" id="PTHR43199:SF1">
    <property type="entry name" value="GLUTATHIONE HYDROLASE PROENZYME"/>
    <property type="match status" value="1"/>
</dbReference>
<keyword evidence="6 11" id="KW-0865">Zymogen</keyword>
<keyword evidence="4 11" id="KW-0808">Transferase</keyword>
<dbReference type="RefSeq" id="WP_090970499.1">
    <property type="nucleotide sequence ID" value="NZ_FOLL01000001.1"/>
</dbReference>
<dbReference type="STRING" id="623281.SAMN05421747_101405"/>
<evidence type="ECO:0000313" key="13">
    <source>
        <dbReference type="Proteomes" id="UP000199577"/>
    </source>
</evidence>
<sequence>MNKLASLLSIFFLAFGCGQNNRIQIDAYDYDITKKVTVPHAAVVSAHPLASEVGLAILRKGGNAVDAAIATQFALAVVYPNAGNLGGGGFLVLHRQNGENITFDFRERAPGNASRDMYLDEQGEAVSTLSRDGHLAAGVPGTVAGAFASHDAYGRLPMAELIQPAIELAAKGFAITEREARGLNRTKGDFEKYNTKRPAFVKDGDWKEGDTLIQTDLARTLERIRDLGQAGFYEGETADLIVAEMTRGGGIISHQDLKDYRAVQRDPITFDYRDYRIVTMPLPSSGGVMMQQMLGMLEAHPIGQYGYGTSEAVQLMIEIERRAYADRTEYMGDPDFVEVPVHRLVDKQYLAERMSDYSPLKATPSVAVQAGVWQESEETTHLSVVDEEGNAVAVTTTLNGAYGSRVVVGGAGFILNNEMDDFSAKPGVPNKFGLLGTDANAIAPGKRMLSSMTPTIVLKDNAPYLVLGTPGGSTIITSVFQTLVNILDFGLSVEEAVNNPKFHHQWQPDVVYVERDFSAETRAKLMTMGYQFTERAPIGRTEVIRITESGVEAVADKRGDDSAAGY</sequence>
<evidence type="ECO:0000256" key="2">
    <source>
        <dbReference type="ARBA" id="ARBA00001089"/>
    </source>
</evidence>
<gene>
    <name evidence="12" type="ORF">SAMN05421747_101405</name>
</gene>
<dbReference type="Gene3D" id="3.60.20.40">
    <property type="match status" value="1"/>
</dbReference>
<feature type="active site" description="Nucleophile" evidence="9">
    <location>
        <position position="379"/>
    </location>
</feature>
<dbReference type="GO" id="GO:0036374">
    <property type="term" value="F:glutathione hydrolase activity"/>
    <property type="evidence" value="ECO:0007669"/>
    <property type="project" value="UniProtKB-UniRule"/>
</dbReference>
<dbReference type="Proteomes" id="UP000199577">
    <property type="component" value="Unassembled WGS sequence"/>
</dbReference>
<evidence type="ECO:0000256" key="10">
    <source>
        <dbReference type="PIRSR" id="PIRSR600101-2"/>
    </source>
</evidence>
<dbReference type="PROSITE" id="PS00462">
    <property type="entry name" value="G_GLU_TRANSPEPTIDASE"/>
    <property type="match status" value="1"/>
</dbReference>
<proteinExistence type="inferred from homology"/>
<dbReference type="InterPro" id="IPR029055">
    <property type="entry name" value="Ntn_hydrolases_N"/>
</dbReference>
<name>A0A1I1E883_9SPHI</name>
<dbReference type="InterPro" id="IPR055262">
    <property type="entry name" value="GGT_CS"/>
</dbReference>
<evidence type="ECO:0000256" key="7">
    <source>
        <dbReference type="ARBA" id="ARBA00023315"/>
    </source>
</evidence>
<evidence type="ECO:0000256" key="6">
    <source>
        <dbReference type="ARBA" id="ARBA00023145"/>
    </source>
</evidence>
<evidence type="ECO:0000256" key="8">
    <source>
        <dbReference type="ARBA" id="ARBA00047417"/>
    </source>
</evidence>
<dbReference type="InterPro" id="IPR043137">
    <property type="entry name" value="GGT_ssub_C"/>
</dbReference>
<keyword evidence="7 11" id="KW-0012">Acyltransferase</keyword>
<feature type="binding site" evidence="10">
    <location>
        <position position="421"/>
    </location>
    <ligand>
        <name>L-glutamate</name>
        <dbReference type="ChEBI" id="CHEBI:29985"/>
    </ligand>
</feature>
<protein>
    <recommendedName>
        <fullName evidence="11">Glutathione hydrolase proenzyme</fullName>
        <ecNumber evidence="11">2.3.2.2</ecNumber>
        <ecNumber evidence="11">3.4.19.13</ecNumber>
    </recommendedName>
    <component>
        <recommendedName>
            <fullName evidence="11">Glutathione hydrolase large chain</fullName>
        </recommendedName>
    </component>
    <component>
        <recommendedName>
            <fullName evidence="11">Glutathione hydrolase small chain</fullName>
        </recommendedName>
    </component>
</protein>
<dbReference type="InterPro" id="IPR000101">
    <property type="entry name" value="GGT_peptidase"/>
</dbReference>
<dbReference type="EC" id="2.3.2.2" evidence="11"/>
<comment type="catalytic activity">
    <reaction evidence="1 11">
        <text>an S-substituted glutathione + H2O = an S-substituted L-cysteinylglycine + L-glutamate</text>
        <dbReference type="Rhea" id="RHEA:59468"/>
        <dbReference type="ChEBI" id="CHEBI:15377"/>
        <dbReference type="ChEBI" id="CHEBI:29985"/>
        <dbReference type="ChEBI" id="CHEBI:90779"/>
        <dbReference type="ChEBI" id="CHEBI:143103"/>
        <dbReference type="EC" id="3.4.19.13"/>
    </reaction>
</comment>
<dbReference type="EMBL" id="FOLL01000001">
    <property type="protein sequence ID" value="SFB83321.1"/>
    <property type="molecule type" value="Genomic_DNA"/>
</dbReference>
<dbReference type="Gene3D" id="1.10.246.130">
    <property type="match status" value="1"/>
</dbReference>
<dbReference type="SUPFAM" id="SSF56235">
    <property type="entry name" value="N-terminal nucleophile aminohydrolases (Ntn hydrolases)"/>
    <property type="match status" value="1"/>
</dbReference>
<evidence type="ECO:0000256" key="5">
    <source>
        <dbReference type="ARBA" id="ARBA00022801"/>
    </source>
</evidence>
<dbReference type="Pfam" id="PF01019">
    <property type="entry name" value="G_glu_transpept"/>
    <property type="match status" value="1"/>
</dbReference>